<dbReference type="Pfam" id="PF02237">
    <property type="entry name" value="BPL_C"/>
    <property type="match status" value="1"/>
</dbReference>
<dbReference type="Gene3D" id="2.30.30.100">
    <property type="match status" value="1"/>
</dbReference>
<sequence length="283" mass="29289">MTAGPAPATVAAPADTVPEGWRRIAREWVDSTQIEAREALAAPDGGTGVPVADVLWPAGALAVQAGEQTGGRGRHGRVWLSPPGNLYLTVAIPCPGGPRRGVEIGFVGGVAVVRALADLGCDRARLKWPNDVLVDGAKIAGLLPESHTDFRGRTWIVLGMGANVAHAPDVGTTLYPTTTLSRVGGAAGPGVVAALGGAVLTYVAAGLVRWRAEGFAPVRAAWLRVGHGLGEPVRVRLGDDTVRGIFLGLTPEGALRMREDGTGRDRTILAGDVFFPAGGEREE</sequence>
<reference evidence="6 7" key="1">
    <citation type="submission" date="2019-09" db="EMBL/GenBank/DDBJ databases">
        <title>Genome sequence of Roseospira marina, one of the more divergent members of the non-sulfur purple photosynthetic bacterial family, the Rhodospirillaceae.</title>
        <authorList>
            <person name="Meyer T."/>
            <person name="Kyndt J."/>
        </authorList>
    </citation>
    <scope>NUCLEOTIDE SEQUENCE [LARGE SCALE GENOMIC DNA]</scope>
    <source>
        <strain evidence="6 7">DSM 15113</strain>
    </source>
</reference>
<dbReference type="InterPro" id="IPR004408">
    <property type="entry name" value="Biotin_CoA_COase_ligase"/>
</dbReference>
<dbReference type="InterPro" id="IPR004143">
    <property type="entry name" value="BPL_LPL_catalytic"/>
</dbReference>
<dbReference type="Gene3D" id="3.30.930.10">
    <property type="entry name" value="Bira Bifunctional Protein, Domain 2"/>
    <property type="match status" value="1"/>
</dbReference>
<dbReference type="RefSeq" id="WP_150063100.1">
    <property type="nucleotide sequence ID" value="NZ_JACHII010000004.1"/>
</dbReference>
<keyword evidence="7" id="KW-1185">Reference proteome</keyword>
<dbReference type="AlphaFoldDB" id="A0A5M6IAW0"/>
<dbReference type="SUPFAM" id="SSF55681">
    <property type="entry name" value="Class II aaRS and biotin synthetases"/>
    <property type="match status" value="1"/>
</dbReference>
<comment type="catalytic activity">
    <reaction evidence="4">
        <text>biotin + L-lysyl-[protein] + ATP = N(6)-biotinyl-L-lysyl-[protein] + AMP + diphosphate + H(+)</text>
        <dbReference type="Rhea" id="RHEA:11756"/>
        <dbReference type="Rhea" id="RHEA-COMP:9752"/>
        <dbReference type="Rhea" id="RHEA-COMP:10505"/>
        <dbReference type="ChEBI" id="CHEBI:15378"/>
        <dbReference type="ChEBI" id="CHEBI:29969"/>
        <dbReference type="ChEBI" id="CHEBI:30616"/>
        <dbReference type="ChEBI" id="CHEBI:33019"/>
        <dbReference type="ChEBI" id="CHEBI:57586"/>
        <dbReference type="ChEBI" id="CHEBI:83144"/>
        <dbReference type="ChEBI" id="CHEBI:456215"/>
        <dbReference type="EC" id="6.3.4.15"/>
    </reaction>
</comment>
<dbReference type="PANTHER" id="PTHR12835:SF5">
    <property type="entry name" value="BIOTIN--PROTEIN LIGASE"/>
    <property type="match status" value="1"/>
</dbReference>
<dbReference type="EMBL" id="VWPJ01000014">
    <property type="protein sequence ID" value="KAA5604768.1"/>
    <property type="molecule type" value="Genomic_DNA"/>
</dbReference>
<dbReference type="InterPro" id="IPR045864">
    <property type="entry name" value="aa-tRNA-synth_II/BPL/LPL"/>
</dbReference>
<dbReference type="EC" id="6.3.4.15" evidence="3"/>
<dbReference type="Proteomes" id="UP000324065">
    <property type="component" value="Unassembled WGS sequence"/>
</dbReference>
<dbReference type="InterPro" id="IPR003142">
    <property type="entry name" value="BPL_C"/>
</dbReference>
<evidence type="ECO:0000256" key="3">
    <source>
        <dbReference type="ARBA" id="ARBA00024227"/>
    </source>
</evidence>
<dbReference type="PANTHER" id="PTHR12835">
    <property type="entry name" value="BIOTIN PROTEIN LIGASE"/>
    <property type="match status" value="1"/>
</dbReference>
<gene>
    <name evidence="6" type="ORF">F1188_14225</name>
</gene>
<feature type="domain" description="BPL/LPL catalytic" evidence="5">
    <location>
        <begin position="27"/>
        <end position="215"/>
    </location>
</feature>
<proteinExistence type="predicted"/>
<dbReference type="PROSITE" id="PS51733">
    <property type="entry name" value="BPL_LPL_CATALYTIC"/>
    <property type="match status" value="1"/>
</dbReference>
<dbReference type="CDD" id="cd16442">
    <property type="entry name" value="BPL"/>
    <property type="match status" value="1"/>
</dbReference>
<evidence type="ECO:0000256" key="1">
    <source>
        <dbReference type="ARBA" id="ARBA00022598"/>
    </source>
</evidence>
<accession>A0A5M6IAW0</accession>
<dbReference type="NCBIfam" id="TIGR00121">
    <property type="entry name" value="birA_ligase"/>
    <property type="match status" value="1"/>
</dbReference>
<name>A0A5M6IAW0_9PROT</name>
<evidence type="ECO:0000313" key="7">
    <source>
        <dbReference type="Proteomes" id="UP000324065"/>
    </source>
</evidence>
<evidence type="ECO:0000313" key="6">
    <source>
        <dbReference type="EMBL" id="KAA5604768.1"/>
    </source>
</evidence>
<keyword evidence="2" id="KW-0092">Biotin</keyword>
<evidence type="ECO:0000256" key="4">
    <source>
        <dbReference type="ARBA" id="ARBA00047846"/>
    </source>
</evidence>
<organism evidence="6 7">
    <name type="scientific">Roseospira marina</name>
    <dbReference type="NCBI Taxonomy" id="140057"/>
    <lineage>
        <taxon>Bacteria</taxon>
        <taxon>Pseudomonadati</taxon>
        <taxon>Pseudomonadota</taxon>
        <taxon>Alphaproteobacteria</taxon>
        <taxon>Rhodospirillales</taxon>
        <taxon>Rhodospirillaceae</taxon>
        <taxon>Roseospira</taxon>
    </lineage>
</organism>
<protein>
    <recommendedName>
        <fullName evidence="3">biotin--[biotin carboxyl-carrier protein] ligase</fullName>
        <ecNumber evidence="3">6.3.4.15</ecNumber>
    </recommendedName>
</protein>
<dbReference type="GO" id="GO:0005737">
    <property type="term" value="C:cytoplasm"/>
    <property type="evidence" value="ECO:0007669"/>
    <property type="project" value="TreeGrafter"/>
</dbReference>
<comment type="caution">
    <text evidence="6">The sequence shown here is derived from an EMBL/GenBank/DDBJ whole genome shotgun (WGS) entry which is preliminary data.</text>
</comment>
<keyword evidence="1 6" id="KW-0436">Ligase</keyword>
<dbReference type="Pfam" id="PF03099">
    <property type="entry name" value="BPL_LplA_LipB"/>
    <property type="match status" value="1"/>
</dbReference>
<evidence type="ECO:0000256" key="2">
    <source>
        <dbReference type="ARBA" id="ARBA00023267"/>
    </source>
</evidence>
<evidence type="ECO:0000259" key="5">
    <source>
        <dbReference type="PROSITE" id="PS51733"/>
    </source>
</evidence>
<dbReference type="GO" id="GO:0004077">
    <property type="term" value="F:biotin--[biotin carboxyl-carrier protein] ligase activity"/>
    <property type="evidence" value="ECO:0007669"/>
    <property type="project" value="UniProtKB-EC"/>
</dbReference>
<dbReference type="OrthoDB" id="9807064at2"/>